<name>W2KN36_PHYNI</name>
<protein>
    <recommendedName>
        <fullName evidence="4">Crinkler effector protein N-terminal domain-containing protein</fullName>
    </recommendedName>
</protein>
<sequence>MKLFCWMIGAGSDAFSVSMAPDDTIDDLKDAICVKQSDDLANVQANKIKLFPARINDEWVGADKVETLLENPTLARELLAKPLLSTKRLRKVFHDDLGEDVVHVLVKMPENEKNKLILATIQKQRVVHEMQRKIEEEQQKADVAFQEAERIANIPAKRKRDWTILNNAIASKQGKDGNTAFSAVEYESLPKRFRIDDGEVTQGPFHKLMTEANGIDDNSLDELMKTLEVKSWAYNDPTTNEATRVQFMSAIFEHVVHMFKKAGKDSERVRLSIQSKLAGSFVKANGVVDFLISRGKKTVCVVEAKDWNFKKGSAQSVLGMEVAAEINNEEHVYGVVTNYVEWRFLKRTDDGIERFSDGIPENVSTRDDVNRIAGRLHAILDD</sequence>
<evidence type="ECO:0000256" key="1">
    <source>
        <dbReference type="ARBA" id="ARBA00004340"/>
    </source>
</evidence>
<keyword evidence="3" id="KW-0964">Secreted</keyword>
<dbReference type="GO" id="GO:0005576">
    <property type="term" value="C:extracellular region"/>
    <property type="evidence" value="ECO:0007669"/>
    <property type="project" value="UniProtKB-SubCell"/>
</dbReference>
<dbReference type="GO" id="GO:0043657">
    <property type="term" value="C:host cell"/>
    <property type="evidence" value="ECO:0007669"/>
    <property type="project" value="UniProtKB-SubCell"/>
</dbReference>
<proteinExistence type="predicted"/>
<evidence type="ECO:0000256" key="3">
    <source>
        <dbReference type="ARBA" id="ARBA00022525"/>
    </source>
</evidence>
<organism evidence="5">
    <name type="scientific">Phytophthora nicotianae</name>
    <name type="common">Potato buckeye rot agent</name>
    <name type="synonym">Phytophthora parasitica</name>
    <dbReference type="NCBI Taxonomy" id="4792"/>
    <lineage>
        <taxon>Eukaryota</taxon>
        <taxon>Sar</taxon>
        <taxon>Stramenopiles</taxon>
        <taxon>Oomycota</taxon>
        <taxon>Peronosporomycetes</taxon>
        <taxon>Peronosporales</taxon>
        <taxon>Peronosporaceae</taxon>
        <taxon>Phytophthora</taxon>
    </lineage>
</organism>
<reference evidence="5" key="1">
    <citation type="submission" date="2013-11" db="EMBL/GenBank/DDBJ databases">
        <title>The Genome Sequence of Phytophthora parasitica CHvinca01.</title>
        <authorList>
            <consortium name="The Broad Institute Genomics Platform"/>
            <person name="Russ C."/>
            <person name="Tyler B."/>
            <person name="Panabieres F."/>
            <person name="Shan W."/>
            <person name="Tripathy S."/>
            <person name="Grunwald N."/>
            <person name="Machado M."/>
            <person name="Johnson C.S."/>
            <person name="Arredondo F."/>
            <person name="Hong C."/>
            <person name="Coffey M."/>
            <person name="Young S.K."/>
            <person name="Zeng Q."/>
            <person name="Gargeya S."/>
            <person name="Fitzgerald M."/>
            <person name="Abouelleil A."/>
            <person name="Alvarado L."/>
            <person name="Chapman S.B."/>
            <person name="Gainer-Dewar J."/>
            <person name="Goldberg J."/>
            <person name="Griggs A."/>
            <person name="Gujja S."/>
            <person name="Hansen M."/>
            <person name="Howarth C."/>
            <person name="Imamovic A."/>
            <person name="Ireland A."/>
            <person name="Larimer J."/>
            <person name="McCowan C."/>
            <person name="Murphy C."/>
            <person name="Pearson M."/>
            <person name="Poon T.W."/>
            <person name="Priest M."/>
            <person name="Roberts A."/>
            <person name="Saif S."/>
            <person name="Shea T."/>
            <person name="Sykes S."/>
            <person name="Wortman J."/>
            <person name="Nusbaum C."/>
            <person name="Birren B."/>
        </authorList>
    </citation>
    <scope>NUCLEOTIDE SEQUENCE [LARGE SCALE GENOMIC DNA]</scope>
    <source>
        <strain evidence="5">CHvinca01</strain>
    </source>
</reference>
<comment type="subcellular location">
    <subcellularLocation>
        <location evidence="1">Host cell</location>
    </subcellularLocation>
    <subcellularLocation>
        <location evidence="2">Secreted</location>
    </subcellularLocation>
</comment>
<dbReference type="InterPro" id="IPR045379">
    <property type="entry name" value="Crinkler_N"/>
</dbReference>
<evidence type="ECO:0000256" key="2">
    <source>
        <dbReference type="ARBA" id="ARBA00004613"/>
    </source>
</evidence>
<dbReference type="AlphaFoldDB" id="W2KN36"/>
<dbReference type="EMBL" id="KI681258">
    <property type="protein sequence ID" value="ETL86482.1"/>
    <property type="molecule type" value="Genomic_DNA"/>
</dbReference>
<dbReference type="Pfam" id="PF20147">
    <property type="entry name" value="Crinkler"/>
    <property type="match status" value="1"/>
</dbReference>
<feature type="domain" description="Crinkler effector protein N-terminal" evidence="4">
    <location>
        <begin position="1"/>
        <end position="107"/>
    </location>
</feature>
<accession>W2KN36</accession>
<dbReference type="Proteomes" id="UP000054423">
    <property type="component" value="Unassembled WGS sequence"/>
</dbReference>
<dbReference type="VEuPathDB" id="FungiDB:PPTG_14937"/>
<evidence type="ECO:0000259" key="4">
    <source>
        <dbReference type="Pfam" id="PF20147"/>
    </source>
</evidence>
<gene>
    <name evidence="5" type="ORF">L917_14086</name>
</gene>
<dbReference type="OrthoDB" id="117313at2759"/>
<evidence type="ECO:0000313" key="5">
    <source>
        <dbReference type="EMBL" id="ETL86482.1"/>
    </source>
</evidence>